<dbReference type="InterPro" id="IPR026960">
    <property type="entry name" value="RVT-Znf"/>
</dbReference>
<dbReference type="InterPro" id="IPR036691">
    <property type="entry name" value="Endo/exonu/phosph_ase_sf"/>
</dbReference>
<dbReference type="Gene3D" id="3.60.10.10">
    <property type="entry name" value="Endonuclease/exonuclease/phosphatase"/>
    <property type="match status" value="1"/>
</dbReference>
<feature type="compositionally biased region" description="Basic and acidic residues" evidence="1">
    <location>
        <begin position="208"/>
        <end position="230"/>
    </location>
</feature>
<dbReference type="InterPro" id="IPR056398">
    <property type="entry name" value="Tudor_Coilin"/>
</dbReference>
<feature type="compositionally biased region" description="Basic residues" evidence="1">
    <location>
        <begin position="151"/>
        <end position="169"/>
    </location>
</feature>
<dbReference type="InterPro" id="IPR020847">
    <property type="entry name" value="AP_endonuclease_F1_BS"/>
</dbReference>
<feature type="domain" description="Reverse transcriptase" evidence="2">
    <location>
        <begin position="1550"/>
        <end position="1784"/>
    </location>
</feature>
<gene>
    <name evidence="3" type="ORF">FSB_LOCUS44642</name>
</gene>
<dbReference type="InterPro" id="IPR005135">
    <property type="entry name" value="Endo/exonuclease/phosphatase"/>
</dbReference>
<sequence>MQKKHIAAKSSTSLSHSLSSRSESAGAMESEGVRVRLEFKQRHVLKKSQLKEGLKRSWLLLKPEIETISDLAAHLLHNFDLHGSCPHGLILFMDGFVLPPFESTCILKDKDILCVKRKGDTVVDVIEAGDGVDSIVVVDKNVEEQHVVTVSKKRKASEKLRSPKRKKNKVAATSKCLVVPEDDQHDVNAEDNGSLHHSRVLPKKSVKKDKSTKSVKKDKSSKSVKKDKSSALESPASLKKMAKKVSMYPKSLVKLKRIRDHASMTNEPKPMQLYPMQGTIPYGLPSRSARRKKAKRQWLRGQVKAESKKGQILKKDDEQSPVKENQKVSEEHQQSDEDSDEEGDVVPIVIRPGHIRFERPGKDADRSIQQNQSPMEDSQWNGITCKKKGQKWGIEQKSSYKRNDHMNWNQESYRRNDHMNWNQESYKSTDHMNWNQESSDIHTAEKKTPAINPIDFNKLTPYTSMPKEGDVIAYRLIELSSSWTPEISSFRVGKISRYYPESKRIILVTLPEYPIEFEEIAEEIAAQPAASLYGEDGVLNLQKSVRWLNELCLCLPPTPSASTTTTTTTTPPPSYFYLTLPLLSLSLPWTATIPSHLTFGMASISHSPSPTHRALDPCHITNTTENTYTTTSNTYSPTHHPPSPPPPPHPQPTPQQIPQKPAPLKQPQKPAHPNQPKPTQNPITIENKSFKITLVAGRAYPLCITESKFKKPLGNLWLKNKDMQWLSDTIDKAVQYRTRGDFFKHRRDGYKAIHVIRRSNQHGLFLDVSEFHSGSRQSVIRIPAGEERKGWVNFSLMCKGYWEATQTAQGNSHNETQDSRMGAAGKSNSRWASKGKEPQSKLKFENSANVGVNAALGIMMKDTNGKHACLANSDCPLVNARVGLTINMELVCGPGGSWEVAWTKVTHSKWIGLILKPGPSVSSDTKSTDRVSQPESSKTHESSLDPSQSSLELPLTLFPIVSVPNDLSITDDWALQLRDGRRVALHSSGPVAPLTSNPFFALSPEFTDCAKIPPPVLSNTSTWEDEAEWVEPLAISVPMEEGYAEQQLEVAIETSQTPPGILSAWVSTMMKEVGECLGASYEGFEDKVMELLCTIEASSGLRSDGEVWQKSNLGLNDGAKRMQVRSLLHSWKADIVCLQETKLLEVNQALIRSLWRGSFVDWFCMGSMGASGGILLMWDNRVVEKVEEAVGMFSISWKFRNVSSGFEWAFSGDFNIVRYPSERVGLDKISPDMRDFSDFIFSLGLLDIPMEGGSMTWSNSTSSSRLDRFLFSPSLEDHFSKIVQRRLPRILSDLFLIMLTCGFLQKCQCPFRFENMWLKEAGFSDKVKQWWDSYAFSGSPSFILARKLKALKIDLRKWNAEVFGDVNLRKNTLLTSIQHLDELEEDGHLTLEDKLARDQLKSDFEHVLLLDEITWRQKSRATWLREGDRNTRYFHRTANFNRRFNTISRLLLNGVVTSDQAEIGKGLVDYYQQIFTDDDVRCPLLDGLSFSIIDEADLIVLDRLFSEKEVAGVVHNMAGDKAPGPDGFSMAFFQGCWDTVKHDVMAVMHEFHAHGHFEKSMNATFIALIPKKPGALECKDFRPISLVTGSYKIIAKVLANRLRLVLEKIVSPTQNAFIGGRQILDSVLIANEGLDSRMKSGIPGVLLNGSSRGFFHSSRGLRQGDPLSPLLFILIMEALSRMLAKAVDSGLLSGFSIGNSAGNSVTISHLLFADDTLILCGADPLQLRHLWGVFLWFQAISGLKINLSKSELVPVGHVPNVTDLASILGCKVSDFPLTYLGLPLGAIFKRKTIWNSVVERMEKRLAGWKKHYLSKGGRLTLIKSTLSSLPSYYLSLFPLPMDVAHRLEKLQRDFLWGGMGDEHKFHLVNWQQVCSPIQYGGLGIRKLSVFNKALLGKWLWRYAVERGALWRQVVDSKYGSQWGGWCSNQVREPHGVCLWKFIRAGWDSFVSHTSFVVGDGSRIKFWHNSWCGDLPLQVQFPELFRLARAPEATVADHICWIRILSIWNKMESLHFMTMKWRLSILFQMERILIHICYTGSSRHWDIAFSRPVHDWELEVAASFMELLYNCSIRRGNQDSLCWKPSSRKTFQVRSYYSALIQPTCTVFPWRSMWKSKVPSRVAFFFWTAALGRILTIDNLRKRRVLIIDWCCMCKSNGESVSHLLLHCPIAQELWNMIFTLFGTVWVMPRGVYDLFACWSGKMGKSDAGAIWKAVPHCLMWCLWRERNSRTFLGEEQSVPALKFTFLQTLFEWLKASNLISAHSVAEMLDTYYSSLVDVRIVKHGNLDSAKVVVSVVNEDPVDNQTAVSGFGVSNNNKETPAPTRENGEVNVWDEISQALNTKKAQLSQEDGWSKEESSGKNKWSYRALRGSALGPTMALLRAQNGL</sequence>
<dbReference type="Pfam" id="PF15862">
    <property type="entry name" value="Coilin_N"/>
    <property type="match status" value="1"/>
</dbReference>
<proteinExistence type="predicted"/>
<dbReference type="PROSITE" id="PS00726">
    <property type="entry name" value="AP_NUCLEASE_F1_1"/>
    <property type="match status" value="1"/>
</dbReference>
<feature type="region of interest" description="Disordered" evidence="1">
    <location>
        <begin position="605"/>
        <end position="683"/>
    </location>
</feature>
<feature type="compositionally biased region" description="Low complexity" evidence="1">
    <location>
        <begin position="656"/>
        <end position="672"/>
    </location>
</feature>
<dbReference type="SUPFAM" id="SSF56219">
    <property type="entry name" value="DNase I-like"/>
    <property type="match status" value="1"/>
</dbReference>
<dbReference type="GO" id="GO:0006281">
    <property type="term" value="P:DNA repair"/>
    <property type="evidence" value="ECO:0007669"/>
    <property type="project" value="InterPro"/>
</dbReference>
<reference evidence="3" key="1">
    <citation type="submission" date="2018-02" db="EMBL/GenBank/DDBJ databases">
        <authorList>
            <person name="Cohen D.B."/>
            <person name="Kent A.D."/>
        </authorList>
    </citation>
    <scope>NUCLEOTIDE SEQUENCE</scope>
</reference>
<dbReference type="SUPFAM" id="SSF56672">
    <property type="entry name" value="DNA/RNA polymerases"/>
    <property type="match status" value="1"/>
</dbReference>
<dbReference type="InterPro" id="IPR024822">
    <property type="entry name" value="Coilin"/>
</dbReference>
<dbReference type="GO" id="GO:0030620">
    <property type="term" value="F:U2 snRNA binding"/>
    <property type="evidence" value="ECO:0007669"/>
    <property type="project" value="TreeGrafter"/>
</dbReference>
<dbReference type="GO" id="GO:0004519">
    <property type="term" value="F:endonuclease activity"/>
    <property type="evidence" value="ECO:0007669"/>
    <property type="project" value="InterPro"/>
</dbReference>
<feature type="compositionally biased region" description="Low complexity" evidence="1">
    <location>
        <begin position="621"/>
        <end position="638"/>
    </location>
</feature>
<dbReference type="GO" id="GO:0000387">
    <property type="term" value="P:spliceosomal snRNP assembly"/>
    <property type="evidence" value="ECO:0007669"/>
    <property type="project" value="TreeGrafter"/>
</dbReference>
<dbReference type="GO" id="GO:0003677">
    <property type="term" value="F:DNA binding"/>
    <property type="evidence" value="ECO:0007669"/>
    <property type="project" value="InterPro"/>
</dbReference>
<feature type="region of interest" description="Disordered" evidence="1">
    <location>
        <begin position="919"/>
        <end position="948"/>
    </location>
</feature>
<evidence type="ECO:0000259" key="2">
    <source>
        <dbReference type="PROSITE" id="PS50878"/>
    </source>
</evidence>
<organism evidence="3">
    <name type="scientific">Fagus sylvatica</name>
    <name type="common">Beechnut</name>
    <dbReference type="NCBI Taxonomy" id="28930"/>
    <lineage>
        <taxon>Eukaryota</taxon>
        <taxon>Viridiplantae</taxon>
        <taxon>Streptophyta</taxon>
        <taxon>Embryophyta</taxon>
        <taxon>Tracheophyta</taxon>
        <taxon>Spermatophyta</taxon>
        <taxon>Magnoliopsida</taxon>
        <taxon>eudicotyledons</taxon>
        <taxon>Gunneridae</taxon>
        <taxon>Pentapetalae</taxon>
        <taxon>rosids</taxon>
        <taxon>fabids</taxon>
        <taxon>Fagales</taxon>
        <taxon>Fagaceae</taxon>
        <taxon>Fagus</taxon>
    </lineage>
</organism>
<dbReference type="GO" id="GO:0015030">
    <property type="term" value="C:Cajal body"/>
    <property type="evidence" value="ECO:0007669"/>
    <property type="project" value="TreeGrafter"/>
</dbReference>
<dbReference type="EMBL" id="OIVN01004334">
    <property type="protein sequence ID" value="SPD16760.1"/>
    <property type="molecule type" value="Genomic_DNA"/>
</dbReference>
<dbReference type="Pfam" id="PF13966">
    <property type="entry name" value="zf-RVT"/>
    <property type="match status" value="1"/>
</dbReference>
<dbReference type="Pfam" id="PF03372">
    <property type="entry name" value="Exo_endo_phos"/>
    <property type="match status" value="1"/>
</dbReference>
<evidence type="ECO:0000313" key="3">
    <source>
        <dbReference type="EMBL" id="SPD16760.1"/>
    </source>
</evidence>
<feature type="compositionally biased region" description="Basic residues" evidence="1">
    <location>
        <begin position="288"/>
        <end position="298"/>
    </location>
</feature>
<feature type="compositionally biased region" description="Basic and acidic residues" evidence="1">
    <location>
        <begin position="303"/>
        <end position="335"/>
    </location>
</feature>
<dbReference type="PANTHER" id="PTHR15197:SF0">
    <property type="entry name" value="COILIN"/>
    <property type="match status" value="1"/>
</dbReference>
<dbReference type="InterPro" id="IPR000477">
    <property type="entry name" value="RT_dom"/>
</dbReference>
<evidence type="ECO:0000256" key="1">
    <source>
        <dbReference type="SAM" id="MobiDB-lite"/>
    </source>
</evidence>
<dbReference type="Pfam" id="PF23086">
    <property type="entry name" value="Tudor_Coilin"/>
    <property type="match status" value="1"/>
</dbReference>
<feature type="compositionally biased region" description="Polar residues" evidence="1">
    <location>
        <begin position="920"/>
        <end position="936"/>
    </location>
</feature>
<dbReference type="CDD" id="cd01650">
    <property type="entry name" value="RT_nLTR_like"/>
    <property type="match status" value="1"/>
</dbReference>
<name>A0A2N9HYF1_FAGSY</name>
<feature type="compositionally biased region" description="Basic and acidic residues" evidence="1">
    <location>
        <begin position="355"/>
        <end position="366"/>
    </location>
</feature>
<accession>A0A2N9HYF1</accession>
<dbReference type="InterPro" id="IPR031722">
    <property type="entry name" value="Coilin_N"/>
</dbReference>
<dbReference type="PROSITE" id="PS50878">
    <property type="entry name" value="RT_POL"/>
    <property type="match status" value="1"/>
</dbReference>
<dbReference type="Pfam" id="PF00078">
    <property type="entry name" value="RVT_1"/>
    <property type="match status" value="1"/>
</dbReference>
<feature type="region of interest" description="Disordered" evidence="1">
    <location>
        <begin position="263"/>
        <end position="381"/>
    </location>
</feature>
<feature type="compositionally biased region" description="Low complexity" evidence="1">
    <location>
        <begin position="10"/>
        <end position="24"/>
    </location>
</feature>
<feature type="region of interest" description="Disordered" evidence="1">
    <location>
        <begin position="151"/>
        <end position="244"/>
    </location>
</feature>
<dbReference type="InterPro" id="IPR043502">
    <property type="entry name" value="DNA/RNA_pol_sf"/>
</dbReference>
<dbReference type="PANTHER" id="PTHR15197">
    <property type="entry name" value="COILIN P80"/>
    <property type="match status" value="1"/>
</dbReference>
<feature type="compositionally biased region" description="Polar residues" evidence="1">
    <location>
        <begin position="367"/>
        <end position="381"/>
    </location>
</feature>
<feature type="region of interest" description="Disordered" evidence="1">
    <location>
        <begin position="1"/>
        <end position="27"/>
    </location>
</feature>
<feature type="region of interest" description="Disordered" evidence="1">
    <location>
        <begin position="808"/>
        <end position="842"/>
    </location>
</feature>
<protein>
    <recommendedName>
        <fullName evidence="2">Reverse transcriptase domain-containing protein</fullName>
    </recommendedName>
</protein>
<feature type="compositionally biased region" description="Basic residues" evidence="1">
    <location>
        <begin position="196"/>
        <end position="207"/>
    </location>
</feature>
<feature type="compositionally biased region" description="Pro residues" evidence="1">
    <location>
        <begin position="639"/>
        <end position="655"/>
    </location>
</feature>
<dbReference type="GO" id="GO:0030619">
    <property type="term" value="F:U1 snRNA binding"/>
    <property type="evidence" value="ECO:0007669"/>
    <property type="project" value="TreeGrafter"/>
</dbReference>